<dbReference type="InterPro" id="IPR016024">
    <property type="entry name" value="ARM-type_fold"/>
</dbReference>
<organism evidence="9 10">
    <name type="scientific">Pelatocladus maniniholoensis HA4357-MV3</name>
    <dbReference type="NCBI Taxonomy" id="1117104"/>
    <lineage>
        <taxon>Bacteria</taxon>
        <taxon>Bacillati</taxon>
        <taxon>Cyanobacteriota</taxon>
        <taxon>Cyanophyceae</taxon>
        <taxon>Nostocales</taxon>
        <taxon>Nostocaceae</taxon>
        <taxon>Pelatocladus</taxon>
    </lineage>
</organism>
<feature type="domain" description="NACHT" evidence="8">
    <location>
        <begin position="82"/>
        <end position="230"/>
    </location>
</feature>
<dbReference type="Pfam" id="PF02985">
    <property type="entry name" value="HEAT"/>
    <property type="match status" value="1"/>
</dbReference>
<dbReference type="Pfam" id="PF13646">
    <property type="entry name" value="HEAT_2"/>
    <property type="match status" value="5"/>
</dbReference>
<keyword evidence="4" id="KW-0605">Phycobilisome</keyword>
<dbReference type="InterPro" id="IPR027417">
    <property type="entry name" value="P-loop_NTPase"/>
</dbReference>
<dbReference type="PROSITE" id="PS50077">
    <property type="entry name" value="HEAT_REPEAT"/>
    <property type="match status" value="1"/>
</dbReference>
<dbReference type="GO" id="GO:0016829">
    <property type="term" value="F:lyase activity"/>
    <property type="evidence" value="ECO:0007669"/>
    <property type="project" value="UniProtKB-KW"/>
</dbReference>
<dbReference type="InterPro" id="IPR007111">
    <property type="entry name" value="NACHT_NTPase"/>
</dbReference>
<dbReference type="SUPFAM" id="SSF52540">
    <property type="entry name" value="P-loop containing nucleoside triphosphate hydrolases"/>
    <property type="match status" value="1"/>
</dbReference>
<dbReference type="GO" id="GO:0030089">
    <property type="term" value="C:phycobilisome"/>
    <property type="evidence" value="ECO:0007669"/>
    <property type="project" value="UniProtKB-KW"/>
</dbReference>
<gene>
    <name evidence="9" type="ORF">KME28_17080</name>
</gene>
<dbReference type="InterPro" id="IPR000357">
    <property type="entry name" value="HEAT"/>
</dbReference>
<evidence type="ECO:0000256" key="1">
    <source>
        <dbReference type="ARBA" id="ARBA00009299"/>
    </source>
</evidence>
<keyword evidence="3" id="KW-0677">Repeat</keyword>
<evidence type="ECO:0000256" key="3">
    <source>
        <dbReference type="ARBA" id="ARBA00022737"/>
    </source>
</evidence>
<dbReference type="InterPro" id="IPR021133">
    <property type="entry name" value="HEAT_type_2"/>
</dbReference>
<dbReference type="SMART" id="SM00567">
    <property type="entry name" value="EZ_HEAT"/>
    <property type="match status" value="19"/>
</dbReference>
<sequence length="1455" mass="163830">MINWTGYLESLCDDDKYVHWQQHYTVTDVAGRQRVDQKASSWQFDLMVQTVQSEKEESREGREKTERLGVLEGLNKYQDKHVLLVGRPGSGKSTALARLLLEEAKRARKEQQVKIPVLVELRYYKKSVLDLIQTFIQRHDPNLDVDDDKLKNCLRQGCLMLLVDGVNELPSEEARRDLLKFRLDYQKTTPMIFTTRDLGVGGDLNITKKLEMQPLTEAQMQQFVKKYLPAQGEQMLRQLGNRLREFGETPLLLMMLCSLFHQTHNIPPNLGMVFRQFTQFCENQRLEGVLVTDNSRRWWQRMLQHLALRMTQGKEKTELQVAISREEAEEILTAFLQQEQFDKPRDRAISWLNDLLKYHLIQLAAGDKIEFRHQLIQEYYTAESLLKQLPDLLKNEDRLIRKYLNYLKWTEPLVLMLELVEDEKQALRIVELALEVDLRLGARLAGAVKSEFQAQTVGFIAKLEIPTIVKIQLLEITRSDKAIPHIQPALNDEDSDVRSRAAYALGKIGGAEAVEVLKLALNHEDSDVRSRAAYALGKIGGAEAVEVLKLALNHEDSDVCSSAAYALGKIGSSEAVEVLKLALNHEYSDVRWSAADALGKIGSSEAVEVLKLALNHEDSLVRWRAADALGKIGSSEAVEVLKLALNHEDSLVRWRAAEALGKIGSSEAVEVLKLALNHEDSLVRWRAAEALGKIGSSEAVEVLKLALNHEDSDVRWRAAEALGEIGGAEAVEVLKLALNHEDSDVRWRAAEALGEIGGAEAVEVLKLALNHEDSHVRIRAAEALGKIGSSEAVEVLKLALNHEDSHVRIRAAEALGNIGDAEAVEVLKLALNHEYSDVRRRAADALGKIGDAEAVEVLKLALNHEYSDVRWSAAEALGKIGDAEAVEVLKLALNHEDSHVRIRAAEALGKIGDAEAVEVLKLALNDEDSLVRIRAAEALGKIGDAEAVEVLKLALNDEYSHVRWRAAEALGKIGDAEAVEVLKLALNDEYSHVRCKAAEALGKIGDAEAVEVLKLALNDEYSHVRWRAADALGEIGGAEAVEVLKLALNDEYSDVRWRAAEALGNIADPQLMPELNNILRTNTKISLLDTIAAIQERCKFYNYSLTPTPLSPATPNSICMTTYNILHLSDLHFGTSENADNWYNQLAEDLYQELNCFRLDVLILSGDIANKSTPEEYNAAKDFLDKFSEEFQLQPEQIVIVPGNHDLNWDLAKKAYNLHRREEYRGKLNEANYIDGGNYIEVRDEEKYQQRFAHFSQFYQDIKNKPYPFDYEQQAILHHFQSQKLLILALNSAWQLDHHYKSRASINAQAINKAITDIRKNPEYQHCLKIAVWHHPLTSAFEDRIIDHGFMEQLAKAGFRFALHGHIHKAETSLYKYDMSAGGRKLDIICAGTFGAPIREWVPGYPLQYNLLKFADDQLKVHTRRREELNGAWKPDARWLMGAGQNPLPYYEIAL</sequence>
<dbReference type="Gene3D" id="1.25.10.10">
    <property type="entry name" value="Leucine-rich Repeat Variant"/>
    <property type="match status" value="7"/>
</dbReference>
<evidence type="ECO:0000256" key="4">
    <source>
        <dbReference type="ARBA" id="ARBA00022738"/>
    </source>
</evidence>
<dbReference type="GO" id="GO:0016787">
    <property type="term" value="F:hydrolase activity"/>
    <property type="evidence" value="ECO:0007669"/>
    <property type="project" value="InterPro"/>
</dbReference>
<dbReference type="Pfam" id="PF00149">
    <property type="entry name" value="Metallophos"/>
    <property type="match status" value="1"/>
</dbReference>
<dbReference type="InterPro" id="IPR011989">
    <property type="entry name" value="ARM-like"/>
</dbReference>
<evidence type="ECO:0000256" key="5">
    <source>
        <dbReference type="ARBA" id="ARBA00023239"/>
    </source>
</evidence>
<dbReference type="InterPro" id="IPR004843">
    <property type="entry name" value="Calcineurin-like_PHP"/>
</dbReference>
<keyword evidence="2" id="KW-0042">Antenna complex</keyword>
<comment type="similarity">
    <text evidence="1">Belongs to the CpcE/RpcE/PecE family.</text>
</comment>
<dbReference type="EMBL" id="JAHHHW010000104">
    <property type="protein sequence ID" value="MBW4433383.1"/>
    <property type="molecule type" value="Genomic_DNA"/>
</dbReference>
<dbReference type="Pfam" id="PF05729">
    <property type="entry name" value="NACHT"/>
    <property type="match status" value="1"/>
</dbReference>
<proteinExistence type="inferred from homology"/>
<evidence type="ECO:0000259" key="8">
    <source>
        <dbReference type="Pfam" id="PF05729"/>
    </source>
</evidence>
<evidence type="ECO:0000259" key="7">
    <source>
        <dbReference type="Pfam" id="PF00149"/>
    </source>
</evidence>
<dbReference type="Proteomes" id="UP000813215">
    <property type="component" value="Unassembled WGS sequence"/>
</dbReference>
<evidence type="ECO:0000313" key="10">
    <source>
        <dbReference type="Proteomes" id="UP000813215"/>
    </source>
</evidence>
<dbReference type="Pfam" id="PF03130">
    <property type="entry name" value="HEAT_PBS"/>
    <property type="match status" value="3"/>
</dbReference>
<dbReference type="InterPro" id="IPR004155">
    <property type="entry name" value="PBS_lyase_HEAT"/>
</dbReference>
<dbReference type="SUPFAM" id="SSF56300">
    <property type="entry name" value="Metallo-dependent phosphatases"/>
    <property type="match status" value="1"/>
</dbReference>
<protein>
    <submittedName>
        <fullName evidence="9">HEAT repeat domain-containing protein</fullName>
    </submittedName>
</protein>
<keyword evidence="5" id="KW-0456">Lyase</keyword>
<comment type="function">
    <text evidence="6">Catalyzes the hydroxylation of the N(6)-(4-aminobutyl)-L-lysine intermediate produced by deoxyhypusine synthase/DHPS on a critical lysine of the eukaryotic translation initiation factor 5A/eIF-5A. This is the second step of the post-translational modification of that lysine into an unusual amino acid residue named hypusine. Hypusination is unique to mature eIF-5A factor and is essential for its function.</text>
</comment>
<evidence type="ECO:0000313" key="9">
    <source>
        <dbReference type="EMBL" id="MBW4433383.1"/>
    </source>
</evidence>
<dbReference type="PANTHER" id="PTHR12697">
    <property type="entry name" value="PBS LYASE HEAT-LIKE PROTEIN"/>
    <property type="match status" value="1"/>
</dbReference>
<dbReference type="Gene3D" id="3.60.21.10">
    <property type="match status" value="1"/>
</dbReference>
<dbReference type="PANTHER" id="PTHR12697:SF5">
    <property type="entry name" value="DEOXYHYPUSINE HYDROXYLASE"/>
    <property type="match status" value="1"/>
</dbReference>
<accession>A0A9E3H9M8</accession>
<evidence type="ECO:0000256" key="6">
    <source>
        <dbReference type="ARBA" id="ARBA00045876"/>
    </source>
</evidence>
<reference evidence="9" key="1">
    <citation type="submission" date="2021-05" db="EMBL/GenBank/DDBJ databases">
        <authorList>
            <person name="Pietrasiak N."/>
            <person name="Ward R."/>
            <person name="Stajich J.E."/>
            <person name="Kurbessoian T."/>
        </authorList>
    </citation>
    <scope>NUCLEOTIDE SEQUENCE</scope>
    <source>
        <strain evidence="9">HA4357-MV3</strain>
    </source>
</reference>
<comment type="caution">
    <text evidence="9">The sequence shown here is derived from an EMBL/GenBank/DDBJ whole genome shotgun (WGS) entry which is preliminary data.</text>
</comment>
<dbReference type="InterPro" id="IPR029052">
    <property type="entry name" value="Metallo-depent_PP-like"/>
</dbReference>
<reference evidence="9" key="2">
    <citation type="journal article" date="2022" name="Microbiol. Resour. Announc.">
        <title>Metagenome Sequencing to Explore Phylogenomics of Terrestrial Cyanobacteria.</title>
        <authorList>
            <person name="Ward R.D."/>
            <person name="Stajich J.E."/>
            <person name="Johansen J.R."/>
            <person name="Huntemann M."/>
            <person name="Clum A."/>
            <person name="Foster B."/>
            <person name="Foster B."/>
            <person name="Roux S."/>
            <person name="Palaniappan K."/>
            <person name="Varghese N."/>
            <person name="Mukherjee S."/>
            <person name="Reddy T.B.K."/>
            <person name="Daum C."/>
            <person name="Copeland A."/>
            <person name="Chen I.A."/>
            <person name="Ivanova N.N."/>
            <person name="Kyrpides N.C."/>
            <person name="Shapiro N."/>
            <person name="Eloe-Fadrosh E.A."/>
            <person name="Pietrasiak N."/>
        </authorList>
    </citation>
    <scope>NUCLEOTIDE SEQUENCE</scope>
    <source>
        <strain evidence="9">HA4357-MV3</strain>
    </source>
</reference>
<evidence type="ECO:0000256" key="2">
    <source>
        <dbReference type="ARBA" id="ARBA00022549"/>
    </source>
</evidence>
<dbReference type="SUPFAM" id="SSF48371">
    <property type="entry name" value="ARM repeat"/>
    <property type="match status" value="1"/>
</dbReference>
<dbReference type="GO" id="GO:0016491">
    <property type="term" value="F:oxidoreductase activity"/>
    <property type="evidence" value="ECO:0007669"/>
    <property type="project" value="TreeGrafter"/>
</dbReference>
<feature type="domain" description="Calcineurin-like phosphoesterase" evidence="7">
    <location>
        <begin position="1124"/>
        <end position="1369"/>
    </location>
</feature>
<dbReference type="Gene3D" id="3.40.50.300">
    <property type="entry name" value="P-loop containing nucleotide triphosphate hydrolases"/>
    <property type="match status" value="1"/>
</dbReference>
<name>A0A9E3H9M8_9NOST</name>